<gene>
    <name evidence="4" type="ORF">APT59_13655</name>
</gene>
<feature type="domain" description="Histidine-specific methyltransferase SAM-dependent" evidence="3">
    <location>
        <begin position="20"/>
        <end position="318"/>
    </location>
</feature>
<reference evidence="4 5" key="1">
    <citation type="submission" date="2016-01" db="EMBL/GenBank/DDBJ databases">
        <title>Annotation of Pseudomonas oryzihabitans USDA-ARS-USMARC-56511.</title>
        <authorList>
            <person name="Harhay G.P."/>
            <person name="Harhay D.M."/>
            <person name="Smith T.P.L."/>
            <person name="Bono J.L."/>
            <person name="Heaton M.P."/>
            <person name="Clawson M.L."/>
            <person name="Chitko-Mckown C.G."/>
            <person name="Capik S.F."/>
            <person name="DeDonder K.D."/>
            <person name="Apley M.D."/>
            <person name="Lubbers B.V."/>
            <person name="White B.J."/>
            <person name="Larson R.L."/>
        </authorList>
    </citation>
    <scope>NUCLEOTIDE SEQUENCE [LARGE SCALE GENOMIC DNA]</scope>
    <source>
        <strain evidence="4 5">USDA-ARS-USMARC-56511</strain>
    </source>
</reference>
<dbReference type="PIRSF" id="PIRSF018005">
    <property type="entry name" value="UCP018005"/>
    <property type="match status" value="1"/>
</dbReference>
<dbReference type="Proteomes" id="UP000064137">
    <property type="component" value="Chromosome"/>
</dbReference>
<protein>
    <submittedName>
        <fullName evidence="4">Dimethylhistidine N-methyltransferase</fullName>
    </submittedName>
</protein>
<organism evidence="4 5">
    <name type="scientific">Pseudomonas oryzihabitans</name>
    <dbReference type="NCBI Taxonomy" id="47885"/>
    <lineage>
        <taxon>Bacteria</taxon>
        <taxon>Pseudomonadati</taxon>
        <taxon>Pseudomonadota</taxon>
        <taxon>Gammaproteobacteria</taxon>
        <taxon>Pseudomonadales</taxon>
        <taxon>Pseudomonadaceae</taxon>
        <taxon>Pseudomonas</taxon>
    </lineage>
</organism>
<keyword evidence="2 4" id="KW-0808">Transferase</keyword>
<dbReference type="Gene3D" id="3.40.50.150">
    <property type="entry name" value="Vaccinia Virus protein VP39"/>
    <property type="match status" value="1"/>
</dbReference>
<keyword evidence="1 4" id="KW-0489">Methyltransferase</keyword>
<dbReference type="AlphaFoldDB" id="A0A0U4WR26"/>
<dbReference type="EMBL" id="CP013987">
    <property type="protein sequence ID" value="ALZ85187.1"/>
    <property type="molecule type" value="Genomic_DNA"/>
</dbReference>
<proteinExistence type="predicted"/>
<evidence type="ECO:0000313" key="5">
    <source>
        <dbReference type="Proteomes" id="UP000064137"/>
    </source>
</evidence>
<accession>A0A0U4WR26</accession>
<dbReference type="GO" id="GO:0008168">
    <property type="term" value="F:methyltransferase activity"/>
    <property type="evidence" value="ECO:0007669"/>
    <property type="project" value="UniProtKB-KW"/>
</dbReference>
<evidence type="ECO:0000256" key="2">
    <source>
        <dbReference type="ARBA" id="ARBA00022679"/>
    </source>
</evidence>
<dbReference type="RefSeq" id="WP_059315353.1">
    <property type="nucleotide sequence ID" value="NZ_CP013987.1"/>
</dbReference>
<evidence type="ECO:0000256" key="1">
    <source>
        <dbReference type="ARBA" id="ARBA00022603"/>
    </source>
</evidence>
<sequence>MALAVRFFDQQPVASAGTSLRDDVLQGFAQTPKALSPKYFYDQRGSELFEAITQQPEYYPTRTEEKILATAAGEIARLAGRDAALVELGSGASRKVRLLLEAMRPAGYLGIDISREFLLSSTQRLAADYPWLDVSAACADFSRPMTLPDSLDGLRPIAFFPGSSIGNFTPEEAGVFLGNLHRMLPATGGLLIGVDLIKDRARLDAAYNDAAGVTADFNLNLLRRIRRELDTDLDPARFRHLAFFEPIASRIEMHLVSTRDQTVRLEGESFTFHEGERLHTENSYKYSLESFRALAENAGFRQIQVWTDPARLFAVFYFAA</sequence>
<dbReference type="PANTHER" id="PTHR43397">
    <property type="entry name" value="ERGOTHIONEINE BIOSYNTHESIS PROTEIN 1"/>
    <property type="match status" value="1"/>
</dbReference>
<dbReference type="InterPro" id="IPR051128">
    <property type="entry name" value="EgtD_Methyltrsf_superfamily"/>
</dbReference>
<dbReference type="Pfam" id="PF10017">
    <property type="entry name" value="Methyltransf_33"/>
    <property type="match status" value="1"/>
</dbReference>
<dbReference type="NCBIfam" id="TIGR03438">
    <property type="entry name" value="egtD_ergothio"/>
    <property type="match status" value="1"/>
</dbReference>
<dbReference type="OrthoDB" id="5289726at2"/>
<dbReference type="SUPFAM" id="SSF53335">
    <property type="entry name" value="S-adenosyl-L-methionine-dependent methyltransferases"/>
    <property type="match status" value="1"/>
</dbReference>
<dbReference type="GO" id="GO:0032259">
    <property type="term" value="P:methylation"/>
    <property type="evidence" value="ECO:0007669"/>
    <property type="project" value="UniProtKB-KW"/>
</dbReference>
<name>A0A0U4WR26_9PSED</name>
<evidence type="ECO:0000259" key="3">
    <source>
        <dbReference type="Pfam" id="PF10017"/>
    </source>
</evidence>
<dbReference type="InterPro" id="IPR017804">
    <property type="entry name" value="MeTrfase_EgtD-like"/>
</dbReference>
<evidence type="ECO:0000313" key="4">
    <source>
        <dbReference type="EMBL" id="ALZ85187.1"/>
    </source>
</evidence>
<dbReference type="InterPro" id="IPR035094">
    <property type="entry name" value="EgtD"/>
</dbReference>
<dbReference type="KEGG" id="por:APT59_13655"/>
<dbReference type="InterPro" id="IPR029063">
    <property type="entry name" value="SAM-dependent_MTases_sf"/>
</dbReference>
<dbReference type="InterPro" id="IPR019257">
    <property type="entry name" value="MeTrfase_dom"/>
</dbReference>
<dbReference type="PANTHER" id="PTHR43397:SF1">
    <property type="entry name" value="ERGOTHIONEINE BIOSYNTHESIS PROTEIN 1"/>
    <property type="match status" value="1"/>
</dbReference>